<accession>A0A9P6ZU97</accession>
<evidence type="ECO:0000256" key="1">
    <source>
        <dbReference type="SAM" id="MobiDB-lite"/>
    </source>
</evidence>
<proteinExistence type="predicted"/>
<evidence type="ECO:0000313" key="3">
    <source>
        <dbReference type="Proteomes" id="UP000714275"/>
    </source>
</evidence>
<dbReference type="OrthoDB" id="10507088at2759"/>
<name>A0A9P6ZU97_9AGAM</name>
<sequence length="264" mass="29922">MITASGTSYGPSHPCAQNTSQYSRDVPCLRDITMRVLFMQIPLGLTHVFVIDSYLKKLCWRVMALPVDTKDNIPPVRSPKQRSLRILCPIRARPLTLSRSRHACGSAFLRIYSTVARTKWRHSFASGPHPDHIRAGILVIRQIIPRSHQCGDLRHLSRCSAHFLQLHFFRDNFYLAIAMQWAPLADSPECPASSVLFLDESFTMLFQICLPLALESTGYSDIQNSVAQIVQNCEHTSLSIKVVRLVRRRIPFACVSSDTLSYVR</sequence>
<evidence type="ECO:0000313" key="2">
    <source>
        <dbReference type="EMBL" id="KAG1776307.1"/>
    </source>
</evidence>
<dbReference type="AlphaFoldDB" id="A0A9P6ZU97"/>
<gene>
    <name evidence="2" type="ORF">EV702DRAFT_343801</name>
</gene>
<protein>
    <submittedName>
        <fullName evidence="2">Uncharacterized protein</fullName>
    </submittedName>
</protein>
<organism evidence="2 3">
    <name type="scientific">Suillus placidus</name>
    <dbReference type="NCBI Taxonomy" id="48579"/>
    <lineage>
        <taxon>Eukaryota</taxon>
        <taxon>Fungi</taxon>
        <taxon>Dikarya</taxon>
        <taxon>Basidiomycota</taxon>
        <taxon>Agaricomycotina</taxon>
        <taxon>Agaricomycetes</taxon>
        <taxon>Agaricomycetidae</taxon>
        <taxon>Boletales</taxon>
        <taxon>Suillineae</taxon>
        <taxon>Suillaceae</taxon>
        <taxon>Suillus</taxon>
    </lineage>
</organism>
<feature type="region of interest" description="Disordered" evidence="1">
    <location>
        <begin position="1"/>
        <end position="20"/>
    </location>
</feature>
<keyword evidence="3" id="KW-1185">Reference proteome</keyword>
<dbReference type="Proteomes" id="UP000714275">
    <property type="component" value="Unassembled WGS sequence"/>
</dbReference>
<reference evidence="2" key="1">
    <citation type="journal article" date="2020" name="New Phytol.">
        <title>Comparative genomics reveals dynamic genome evolution in host specialist ectomycorrhizal fungi.</title>
        <authorList>
            <person name="Lofgren L.A."/>
            <person name="Nguyen N.H."/>
            <person name="Vilgalys R."/>
            <person name="Ruytinx J."/>
            <person name="Liao H.L."/>
            <person name="Branco S."/>
            <person name="Kuo A."/>
            <person name="LaButti K."/>
            <person name="Lipzen A."/>
            <person name="Andreopoulos W."/>
            <person name="Pangilinan J."/>
            <person name="Riley R."/>
            <person name="Hundley H."/>
            <person name="Na H."/>
            <person name="Barry K."/>
            <person name="Grigoriev I.V."/>
            <person name="Stajich J.E."/>
            <person name="Kennedy P.G."/>
        </authorList>
    </citation>
    <scope>NUCLEOTIDE SEQUENCE</scope>
    <source>
        <strain evidence="2">DOB743</strain>
    </source>
</reference>
<dbReference type="EMBL" id="JABBWD010000027">
    <property type="protein sequence ID" value="KAG1776307.1"/>
    <property type="molecule type" value="Genomic_DNA"/>
</dbReference>
<comment type="caution">
    <text evidence="2">The sequence shown here is derived from an EMBL/GenBank/DDBJ whole genome shotgun (WGS) entry which is preliminary data.</text>
</comment>